<evidence type="ECO:0000259" key="2">
    <source>
        <dbReference type="Pfam" id="PF05699"/>
    </source>
</evidence>
<evidence type="ECO:0000256" key="1">
    <source>
        <dbReference type="SAM" id="MobiDB-lite"/>
    </source>
</evidence>
<dbReference type="Pfam" id="PF05699">
    <property type="entry name" value="Dimer_Tnp_hAT"/>
    <property type="match status" value="1"/>
</dbReference>
<proteinExistence type="predicted"/>
<reference evidence="4" key="1">
    <citation type="submission" date="2014-09" db="EMBL/GenBank/DDBJ databases">
        <authorList>
            <person name="Sharma Rahul"/>
            <person name="Thines Marco"/>
        </authorList>
    </citation>
    <scope>NUCLEOTIDE SEQUENCE [LARGE SCALE GENOMIC DNA]</scope>
</reference>
<dbReference type="AlphaFoldDB" id="A0A0P1AQK6"/>
<organism evidence="3 4">
    <name type="scientific">Plasmopara halstedii</name>
    <name type="common">Downy mildew of sunflower</name>
    <dbReference type="NCBI Taxonomy" id="4781"/>
    <lineage>
        <taxon>Eukaryota</taxon>
        <taxon>Sar</taxon>
        <taxon>Stramenopiles</taxon>
        <taxon>Oomycota</taxon>
        <taxon>Peronosporomycetes</taxon>
        <taxon>Peronosporales</taxon>
        <taxon>Peronosporaceae</taxon>
        <taxon>Plasmopara</taxon>
    </lineage>
</organism>
<feature type="domain" description="HAT C-terminal dimerisation" evidence="2">
    <location>
        <begin position="231"/>
        <end position="295"/>
    </location>
</feature>
<dbReference type="Proteomes" id="UP000054928">
    <property type="component" value="Unassembled WGS sequence"/>
</dbReference>
<protein>
    <submittedName>
        <fullName evidence="3">Ribonuclease H-like domain</fullName>
    </submittedName>
</protein>
<keyword evidence="4" id="KW-1185">Reference proteome</keyword>
<feature type="region of interest" description="Disordered" evidence="1">
    <location>
        <begin position="320"/>
        <end position="350"/>
    </location>
</feature>
<dbReference type="OrthoDB" id="126059at2759"/>
<accession>A0A0P1AQK6</accession>
<dbReference type="InterPro" id="IPR008906">
    <property type="entry name" value="HATC_C_dom"/>
</dbReference>
<dbReference type="InterPro" id="IPR012337">
    <property type="entry name" value="RNaseH-like_sf"/>
</dbReference>
<feature type="compositionally biased region" description="Polar residues" evidence="1">
    <location>
        <begin position="330"/>
        <end position="340"/>
    </location>
</feature>
<dbReference type="EMBL" id="CCYD01000667">
    <property type="protein sequence ID" value="CEG43602.1"/>
    <property type="molecule type" value="Genomic_DNA"/>
</dbReference>
<dbReference type="RefSeq" id="XP_024579971.1">
    <property type="nucleotide sequence ID" value="XM_024729611.1"/>
</dbReference>
<dbReference type="SUPFAM" id="SSF53098">
    <property type="entry name" value="Ribonuclease H-like"/>
    <property type="match status" value="1"/>
</dbReference>
<dbReference type="STRING" id="4781.A0A0P1AQK6"/>
<dbReference type="GO" id="GO:0046983">
    <property type="term" value="F:protein dimerization activity"/>
    <property type="evidence" value="ECO:0007669"/>
    <property type="project" value="InterPro"/>
</dbReference>
<dbReference type="GeneID" id="36408848"/>
<evidence type="ECO:0000313" key="4">
    <source>
        <dbReference type="Proteomes" id="UP000054928"/>
    </source>
</evidence>
<sequence>MSSLKEELRQLYSLIAPVGALMQENQGCSKPNGALALLGLVGLQLNTMSAAAPLQVIRPSRNKNGESKEDAFFAEHHMLEETVCETRRLIEKAFKNRFFVRYDPELFPETSTKKDKPLRRKTRAKLFETVKKTVRDNIKAMVIRAATKLSAAGGAGFENAGGSSSSASNVRAPRKSLASTSNLFKCLFDKRAFVVGNTSVGCSLETLVGEEIESFVRFTPGLLMPHDVEHQDVLDGFWIKHQGRFPRLAAVARYTFGNSALTAGIERDFGIAGVLLNPRRNNLDTFVVEMILFLNINGEHTPWDDIPLINSKDVQQTAGGRSKFAPKRYTTATPAGSSTLNEEDDENNAKADRSFTAKEIENDFDFFTAASIHDD</sequence>
<evidence type="ECO:0000313" key="3">
    <source>
        <dbReference type="EMBL" id="CEG43602.1"/>
    </source>
</evidence>
<name>A0A0P1AQK6_PLAHL</name>